<protein>
    <submittedName>
        <fullName evidence="3">Amidohydrolase family protein</fullName>
    </submittedName>
</protein>
<dbReference type="AlphaFoldDB" id="A0A8J7H8Q0"/>
<comment type="caution">
    <text evidence="3">The sequence shown here is derived from an EMBL/GenBank/DDBJ whole genome shotgun (WGS) entry which is preliminary data.</text>
</comment>
<dbReference type="PANTHER" id="PTHR21240">
    <property type="entry name" value="2-AMINO-3-CARBOXYLMUCONATE-6-SEMIALDEHYDE DECARBOXYLASE"/>
    <property type="match status" value="1"/>
</dbReference>
<reference evidence="3" key="1">
    <citation type="submission" date="2020-12" db="EMBL/GenBank/DDBJ databases">
        <title>M. sibirica DSM 26468T genome.</title>
        <authorList>
            <person name="Thieme N."/>
            <person name="Rettenmaier R."/>
            <person name="Zverlov V."/>
            <person name="Liebl W."/>
        </authorList>
    </citation>
    <scope>NUCLEOTIDE SEQUENCE</scope>
    <source>
        <strain evidence="3">DSM 26468</strain>
    </source>
</reference>
<dbReference type="Pfam" id="PF04909">
    <property type="entry name" value="Amidohydro_2"/>
    <property type="match status" value="1"/>
</dbReference>
<evidence type="ECO:0000313" key="4">
    <source>
        <dbReference type="Proteomes" id="UP000623269"/>
    </source>
</evidence>
<dbReference type="RefSeq" id="WP_197660652.1">
    <property type="nucleotide sequence ID" value="NZ_JAEAGR010000004.1"/>
</dbReference>
<gene>
    <name evidence="3" type="ORF">I5677_05900</name>
</gene>
<dbReference type="Gene3D" id="3.20.20.140">
    <property type="entry name" value="Metal-dependent hydrolases"/>
    <property type="match status" value="1"/>
</dbReference>
<accession>A0A8J7H8Q0</accession>
<feature type="domain" description="Amidohydrolase-related" evidence="2">
    <location>
        <begin position="3"/>
        <end position="247"/>
    </location>
</feature>
<dbReference type="InterPro" id="IPR032465">
    <property type="entry name" value="ACMSD"/>
</dbReference>
<evidence type="ECO:0000259" key="2">
    <source>
        <dbReference type="Pfam" id="PF04909"/>
    </source>
</evidence>
<keyword evidence="1" id="KW-0456">Lyase</keyword>
<organism evidence="3 4">
    <name type="scientific">Mobilitalea sibirica</name>
    <dbReference type="NCBI Taxonomy" id="1462919"/>
    <lineage>
        <taxon>Bacteria</taxon>
        <taxon>Bacillati</taxon>
        <taxon>Bacillota</taxon>
        <taxon>Clostridia</taxon>
        <taxon>Lachnospirales</taxon>
        <taxon>Lachnospiraceae</taxon>
        <taxon>Mobilitalea</taxon>
    </lineage>
</organism>
<dbReference type="Proteomes" id="UP000623269">
    <property type="component" value="Unassembled WGS sequence"/>
</dbReference>
<sequence>MIIDGHVHMGKGDFGTLDELKQDMQKAGIDKAVLVPGGMIDVRRMTRYITGVEKPKGDDIPNDVIEHIIHSEPDKFYGFYCVNPHKRREAVIDLENGIQKGFKGLKLAPIVHGFSLASKTVMELADLCGQYNVPFYSHVLFSPGASTKKMAALAKEFPNTNFIIGHMGFGPADVDAMEYAAMYDNLYLETSQGSFAGIKTALETCGSSKLIFGSEFPLYKPISSLMTIRELNCKESDFDNILYKNIQYLLNVK</sequence>
<evidence type="ECO:0000256" key="1">
    <source>
        <dbReference type="ARBA" id="ARBA00023239"/>
    </source>
</evidence>
<keyword evidence="4" id="KW-1185">Reference proteome</keyword>
<proteinExistence type="predicted"/>
<dbReference type="SUPFAM" id="SSF51556">
    <property type="entry name" value="Metallo-dependent hydrolases"/>
    <property type="match status" value="1"/>
</dbReference>
<evidence type="ECO:0000313" key="3">
    <source>
        <dbReference type="EMBL" id="MBH1940430.1"/>
    </source>
</evidence>
<dbReference type="InterPro" id="IPR032466">
    <property type="entry name" value="Metal_Hydrolase"/>
</dbReference>
<dbReference type="EMBL" id="JAEAGR010000004">
    <property type="protein sequence ID" value="MBH1940430.1"/>
    <property type="molecule type" value="Genomic_DNA"/>
</dbReference>
<dbReference type="GO" id="GO:0016831">
    <property type="term" value="F:carboxy-lyase activity"/>
    <property type="evidence" value="ECO:0007669"/>
    <property type="project" value="InterPro"/>
</dbReference>
<dbReference type="GO" id="GO:0016787">
    <property type="term" value="F:hydrolase activity"/>
    <property type="evidence" value="ECO:0007669"/>
    <property type="project" value="InterPro"/>
</dbReference>
<name>A0A8J7H8Q0_9FIRM</name>
<dbReference type="InterPro" id="IPR006680">
    <property type="entry name" value="Amidohydro-rel"/>
</dbReference>